<accession>A0A843V4I5</accession>
<feature type="chain" id="PRO_5032648486" evidence="2">
    <location>
        <begin position="20"/>
        <end position="151"/>
    </location>
</feature>
<keyword evidence="1" id="KW-0812">Transmembrane</keyword>
<proteinExistence type="predicted"/>
<comment type="caution">
    <text evidence="3">The sequence shown here is derived from an EMBL/GenBank/DDBJ whole genome shotgun (WGS) entry which is preliminary data.</text>
</comment>
<keyword evidence="1" id="KW-0472">Membrane</keyword>
<keyword evidence="2" id="KW-0732">Signal</keyword>
<organism evidence="3 4">
    <name type="scientific">Colocasia esculenta</name>
    <name type="common">Wild taro</name>
    <name type="synonym">Arum esculentum</name>
    <dbReference type="NCBI Taxonomy" id="4460"/>
    <lineage>
        <taxon>Eukaryota</taxon>
        <taxon>Viridiplantae</taxon>
        <taxon>Streptophyta</taxon>
        <taxon>Embryophyta</taxon>
        <taxon>Tracheophyta</taxon>
        <taxon>Spermatophyta</taxon>
        <taxon>Magnoliopsida</taxon>
        <taxon>Liliopsida</taxon>
        <taxon>Araceae</taxon>
        <taxon>Aroideae</taxon>
        <taxon>Colocasieae</taxon>
        <taxon>Colocasia</taxon>
    </lineage>
</organism>
<evidence type="ECO:0000256" key="2">
    <source>
        <dbReference type="SAM" id="SignalP"/>
    </source>
</evidence>
<name>A0A843V4I5_COLES</name>
<evidence type="ECO:0000256" key="1">
    <source>
        <dbReference type="SAM" id="Phobius"/>
    </source>
</evidence>
<feature type="transmembrane region" description="Helical" evidence="1">
    <location>
        <begin position="119"/>
        <end position="139"/>
    </location>
</feature>
<evidence type="ECO:0000313" key="4">
    <source>
        <dbReference type="Proteomes" id="UP000652761"/>
    </source>
</evidence>
<keyword evidence="1" id="KW-1133">Transmembrane helix</keyword>
<dbReference type="EMBL" id="NMUH01001291">
    <property type="protein sequence ID" value="MQL90968.1"/>
    <property type="molecule type" value="Genomic_DNA"/>
</dbReference>
<keyword evidence="4" id="KW-1185">Reference proteome</keyword>
<feature type="signal peptide" evidence="2">
    <location>
        <begin position="1"/>
        <end position="19"/>
    </location>
</feature>
<dbReference type="Proteomes" id="UP000652761">
    <property type="component" value="Unassembled WGS sequence"/>
</dbReference>
<dbReference type="AlphaFoldDB" id="A0A843V4I5"/>
<sequence>MAVFSVVCLSGGLFGLMMAQLGREWECGEGQLGIKCGGNGGGRGGGWEAFTEKKGEGCGYTCSHMLPSGELVTLHEELKVKPLADVMNGMRNIGMAWSMDKWRGIKWLSPTVLALPFKMLIHLLFGLLYLFFGGLYLIIEIKTALAILGKE</sequence>
<gene>
    <name evidence="3" type="ORF">Taro_023577</name>
</gene>
<reference evidence="3" key="1">
    <citation type="submission" date="2017-07" db="EMBL/GenBank/DDBJ databases">
        <title>Taro Niue Genome Assembly and Annotation.</title>
        <authorList>
            <person name="Atibalentja N."/>
            <person name="Keating K."/>
            <person name="Fields C.J."/>
        </authorList>
    </citation>
    <scope>NUCLEOTIDE SEQUENCE</scope>
    <source>
        <strain evidence="3">Niue_2</strain>
        <tissue evidence="3">Leaf</tissue>
    </source>
</reference>
<protein>
    <submittedName>
        <fullName evidence="3">Uncharacterized protein</fullName>
    </submittedName>
</protein>
<evidence type="ECO:0000313" key="3">
    <source>
        <dbReference type="EMBL" id="MQL90968.1"/>
    </source>
</evidence>